<dbReference type="AlphaFoldDB" id="A0A840V7E2"/>
<organism evidence="1 2">
    <name type="scientific">Haloferula luteola</name>
    <dbReference type="NCBI Taxonomy" id="595692"/>
    <lineage>
        <taxon>Bacteria</taxon>
        <taxon>Pseudomonadati</taxon>
        <taxon>Verrucomicrobiota</taxon>
        <taxon>Verrucomicrobiia</taxon>
        <taxon>Verrucomicrobiales</taxon>
        <taxon>Verrucomicrobiaceae</taxon>
        <taxon>Haloferula</taxon>
    </lineage>
</organism>
<gene>
    <name evidence="1" type="ORF">HNR46_003206</name>
</gene>
<proteinExistence type="predicted"/>
<protein>
    <submittedName>
        <fullName evidence="1">Uncharacterized protein</fullName>
    </submittedName>
</protein>
<keyword evidence="2" id="KW-1185">Reference proteome</keyword>
<dbReference type="EMBL" id="JACHFD010000018">
    <property type="protein sequence ID" value="MBB5352956.1"/>
    <property type="molecule type" value="Genomic_DNA"/>
</dbReference>
<accession>A0A840V7E2</accession>
<reference evidence="1 2" key="1">
    <citation type="submission" date="2020-08" db="EMBL/GenBank/DDBJ databases">
        <title>Genomic Encyclopedia of Type Strains, Phase IV (KMG-IV): sequencing the most valuable type-strain genomes for metagenomic binning, comparative biology and taxonomic classification.</title>
        <authorList>
            <person name="Goeker M."/>
        </authorList>
    </citation>
    <scope>NUCLEOTIDE SEQUENCE [LARGE SCALE GENOMIC DNA]</scope>
    <source>
        <strain evidence="1 2">YC6886</strain>
    </source>
</reference>
<dbReference type="RefSeq" id="WP_184020420.1">
    <property type="nucleotide sequence ID" value="NZ_JACHFD010000018.1"/>
</dbReference>
<dbReference type="Proteomes" id="UP000557717">
    <property type="component" value="Unassembled WGS sequence"/>
</dbReference>
<evidence type="ECO:0000313" key="2">
    <source>
        <dbReference type="Proteomes" id="UP000557717"/>
    </source>
</evidence>
<evidence type="ECO:0000313" key="1">
    <source>
        <dbReference type="EMBL" id="MBB5352956.1"/>
    </source>
</evidence>
<name>A0A840V7E2_9BACT</name>
<sequence>MNRRSRNKVLAFACGLILASSLGAWIRRAKAKSPEELPRTVLVRSERWDERDFLAKLATLEPHKDPADLCRTMERLPRPPMEALPGLLASIHQENGSELTLAAKYLLIRWAEVDGEQAMSWAWSQWPNSRLWELAFREVGAAWAWADPSHFARWVLAHPQPRGFIDSEEEIDPAGPPVLVMRDWSQAVQWLLEDHPRLAFEVLLGRGGYQFQDDSMWRSLTRPEQIIDALSAFGPLEDLDWESQQENKGMYAHALLRRWQEMDPESFGKSGNAQWLSRRSDGLFPEELAKWREARDKVAAGAAALEGVENSQRLMLVGALLREWGQIDPDAALEWGRTLGDREGALARATWFRDQVAETPGAALDQVEREVPEERWNFRVQAFDAWKHPMRPGDFEAWPEERRRTWESLEALQAVGTRP</sequence>
<comment type="caution">
    <text evidence="1">The sequence shown here is derived from an EMBL/GenBank/DDBJ whole genome shotgun (WGS) entry which is preliminary data.</text>
</comment>